<dbReference type="Proteomes" id="UP000652761">
    <property type="component" value="Unassembled WGS sequence"/>
</dbReference>
<organism evidence="2 3">
    <name type="scientific">Colocasia esculenta</name>
    <name type="common">Wild taro</name>
    <name type="synonym">Arum esculentum</name>
    <dbReference type="NCBI Taxonomy" id="4460"/>
    <lineage>
        <taxon>Eukaryota</taxon>
        <taxon>Viridiplantae</taxon>
        <taxon>Streptophyta</taxon>
        <taxon>Embryophyta</taxon>
        <taxon>Tracheophyta</taxon>
        <taxon>Spermatophyta</taxon>
        <taxon>Magnoliopsida</taxon>
        <taxon>Liliopsida</taxon>
        <taxon>Araceae</taxon>
        <taxon>Aroideae</taxon>
        <taxon>Colocasieae</taxon>
        <taxon>Colocasia</taxon>
    </lineage>
</organism>
<name>A0A843U0Q5_COLES</name>
<reference evidence="2" key="1">
    <citation type="submission" date="2017-07" db="EMBL/GenBank/DDBJ databases">
        <title>Taro Niue Genome Assembly and Annotation.</title>
        <authorList>
            <person name="Atibalentja N."/>
            <person name="Keating K."/>
            <person name="Fields C.J."/>
        </authorList>
    </citation>
    <scope>NUCLEOTIDE SEQUENCE</scope>
    <source>
        <strain evidence="2">Niue_2</strain>
        <tissue evidence="2">Leaf</tissue>
    </source>
</reference>
<keyword evidence="3" id="KW-1185">Reference proteome</keyword>
<evidence type="ECO:0000313" key="2">
    <source>
        <dbReference type="EMBL" id="MQL75657.1"/>
    </source>
</evidence>
<feature type="region of interest" description="Disordered" evidence="1">
    <location>
        <begin position="1"/>
        <end position="64"/>
    </location>
</feature>
<protein>
    <submittedName>
        <fullName evidence="2">Uncharacterized protein</fullName>
    </submittedName>
</protein>
<feature type="compositionally biased region" description="Polar residues" evidence="1">
    <location>
        <begin position="1"/>
        <end position="19"/>
    </location>
</feature>
<proteinExistence type="predicted"/>
<accession>A0A843U0Q5</accession>
<sequence length="146" mass="16018">MGTTGTTSPANRNVRTATRTYGGPRDPTQDKSRELSGRGEAERENGICIQRSREAPPREEEGEEEEELMIAAVLVQKEIQPSLYLCLSRGAQGLVNLLNSQVVFGVGCCAYFLGFFELLNSKRLESSCSSLYCTCASGSSVVRRWT</sequence>
<dbReference type="EMBL" id="NMUH01000260">
    <property type="protein sequence ID" value="MQL75657.1"/>
    <property type="molecule type" value="Genomic_DNA"/>
</dbReference>
<evidence type="ECO:0000256" key="1">
    <source>
        <dbReference type="SAM" id="MobiDB-lite"/>
    </source>
</evidence>
<comment type="caution">
    <text evidence="2">The sequence shown here is derived from an EMBL/GenBank/DDBJ whole genome shotgun (WGS) entry which is preliminary data.</text>
</comment>
<evidence type="ECO:0000313" key="3">
    <source>
        <dbReference type="Proteomes" id="UP000652761"/>
    </source>
</evidence>
<gene>
    <name evidence="2" type="ORF">Taro_008033</name>
</gene>
<feature type="compositionally biased region" description="Basic and acidic residues" evidence="1">
    <location>
        <begin position="27"/>
        <end position="59"/>
    </location>
</feature>
<dbReference type="AlphaFoldDB" id="A0A843U0Q5"/>